<name>A0A5B0Q4R0_PUCGR</name>
<dbReference type="AlphaFoldDB" id="A0A5B0Q4R0"/>
<accession>A0A5B0Q4R0</accession>
<proteinExistence type="predicted"/>
<sequence length="277" mass="31946">MSHEPSVIQASKLDIDDPQLLKMQALKHAEHIQMATNHEQKQYNRIKPTQHNKSSSKELAKLIDTNAHKIAHKVKEAARLNAHKRKAQLNQPTALACSFKQAFVGWLCVWDRSLSAGQVDDHLRRAQPASIVGLLITATLCQLGQPRLPVLPECHANTMLNLRENAELIQRYLLHLRLRKEEIDRNYVPTPWEQLSSEEQLLLATYHAHIHEEENLDEQIKFRCFLREIRSKNQQLHRKRYLEKMSTFETGVIRQERASPTPSVDTDNGTVNKDTES</sequence>
<reference evidence="2 3" key="1">
    <citation type="submission" date="2019-05" db="EMBL/GenBank/DDBJ databases">
        <title>Emergence of the Ug99 lineage of the wheat stem rust pathogen through somatic hybridization.</title>
        <authorList>
            <person name="Li F."/>
            <person name="Upadhyaya N.M."/>
            <person name="Sperschneider J."/>
            <person name="Matny O."/>
            <person name="Nguyen-Phuc H."/>
            <person name="Mago R."/>
            <person name="Raley C."/>
            <person name="Miller M.E."/>
            <person name="Silverstein K.A.T."/>
            <person name="Henningsen E."/>
            <person name="Hirsch C.D."/>
            <person name="Visser B."/>
            <person name="Pretorius Z.A."/>
            <person name="Steffenson B.J."/>
            <person name="Schwessinger B."/>
            <person name="Dodds P.N."/>
            <person name="Figueroa M."/>
        </authorList>
    </citation>
    <scope>NUCLEOTIDE SEQUENCE [LARGE SCALE GENOMIC DNA]</scope>
    <source>
        <strain evidence="2 3">Ug99</strain>
    </source>
</reference>
<feature type="compositionally biased region" description="Polar residues" evidence="1">
    <location>
        <begin position="258"/>
        <end position="277"/>
    </location>
</feature>
<organism evidence="2 3">
    <name type="scientific">Puccinia graminis f. sp. tritici</name>
    <dbReference type="NCBI Taxonomy" id="56615"/>
    <lineage>
        <taxon>Eukaryota</taxon>
        <taxon>Fungi</taxon>
        <taxon>Dikarya</taxon>
        <taxon>Basidiomycota</taxon>
        <taxon>Pucciniomycotina</taxon>
        <taxon>Pucciniomycetes</taxon>
        <taxon>Pucciniales</taxon>
        <taxon>Pucciniaceae</taxon>
        <taxon>Puccinia</taxon>
    </lineage>
</organism>
<protein>
    <submittedName>
        <fullName evidence="2">Uncharacterized protein</fullName>
    </submittedName>
</protein>
<dbReference type="Proteomes" id="UP000325313">
    <property type="component" value="Unassembled WGS sequence"/>
</dbReference>
<gene>
    <name evidence="2" type="ORF">PGTUg99_025502</name>
</gene>
<evidence type="ECO:0000256" key="1">
    <source>
        <dbReference type="SAM" id="MobiDB-lite"/>
    </source>
</evidence>
<evidence type="ECO:0000313" key="3">
    <source>
        <dbReference type="Proteomes" id="UP000325313"/>
    </source>
</evidence>
<comment type="caution">
    <text evidence="2">The sequence shown here is derived from an EMBL/GenBank/DDBJ whole genome shotgun (WGS) entry which is preliminary data.</text>
</comment>
<feature type="region of interest" description="Disordered" evidence="1">
    <location>
        <begin position="252"/>
        <end position="277"/>
    </location>
</feature>
<dbReference type="EMBL" id="VDEP01000306">
    <property type="protein sequence ID" value="KAA1108039.1"/>
    <property type="molecule type" value="Genomic_DNA"/>
</dbReference>
<evidence type="ECO:0000313" key="2">
    <source>
        <dbReference type="EMBL" id="KAA1108039.1"/>
    </source>
</evidence>